<dbReference type="EMBL" id="CP010407">
    <property type="protein sequence ID" value="AJF65994.1"/>
    <property type="molecule type" value="Genomic_DNA"/>
</dbReference>
<dbReference type="Gene3D" id="3.40.50.12780">
    <property type="entry name" value="N-terminal domain of ligase-like"/>
    <property type="match status" value="1"/>
</dbReference>
<evidence type="ECO:0008006" key="3">
    <source>
        <dbReference type="Google" id="ProtNLM"/>
    </source>
</evidence>
<evidence type="ECO:0000313" key="2">
    <source>
        <dbReference type="Proteomes" id="UP000031774"/>
    </source>
</evidence>
<dbReference type="SUPFAM" id="SSF56801">
    <property type="entry name" value="Acetyl-CoA synthetase-like"/>
    <property type="match status" value="1"/>
</dbReference>
<reference evidence="1 2" key="1">
    <citation type="submission" date="2014-12" db="EMBL/GenBank/DDBJ databases">
        <title>Complete genome sequence of Streptomyces vietnamensis strain GIMV4.0001, a genetic manipulable producer of the benzoisochromanequinone antibiotic granaticin.</title>
        <authorList>
            <person name="Deng M.R."/>
            <person name="Guo J."/>
            <person name="Ma L.Y."/>
            <person name="Feng G.D."/>
            <person name="Mo C.Y."/>
            <person name="Zhu H.H."/>
        </authorList>
    </citation>
    <scope>NUCLEOTIDE SEQUENCE [LARGE SCALE GENOMIC DNA]</scope>
    <source>
        <strain evidence="2">GIMV4.0001</strain>
    </source>
</reference>
<dbReference type="PANTHER" id="PTHR43845:SF1">
    <property type="entry name" value="BLR5969 PROTEIN"/>
    <property type="match status" value="1"/>
</dbReference>
<gene>
    <name evidence="1" type="ORF">SVTN_17960</name>
</gene>
<dbReference type="STRING" id="362257.SVTN_17960"/>
<dbReference type="Proteomes" id="UP000031774">
    <property type="component" value="Chromosome"/>
</dbReference>
<name>A0A0B5ICC2_9ACTN</name>
<accession>A0A0B5ICC2</accession>
<organism evidence="1 2">
    <name type="scientific">Streptomyces vietnamensis</name>
    <dbReference type="NCBI Taxonomy" id="362257"/>
    <lineage>
        <taxon>Bacteria</taxon>
        <taxon>Bacillati</taxon>
        <taxon>Actinomycetota</taxon>
        <taxon>Actinomycetes</taxon>
        <taxon>Kitasatosporales</taxon>
        <taxon>Streptomycetaceae</taxon>
        <taxon>Streptomyces</taxon>
    </lineage>
</organism>
<dbReference type="InterPro" id="IPR042099">
    <property type="entry name" value="ANL_N_sf"/>
</dbReference>
<protein>
    <recommendedName>
        <fullName evidence="3">AMP-dependent synthetase/ligase domain-containing protein</fullName>
    </recommendedName>
</protein>
<keyword evidence="2" id="KW-1185">Reference proteome</keyword>
<evidence type="ECO:0000313" key="1">
    <source>
        <dbReference type="EMBL" id="AJF65994.1"/>
    </source>
</evidence>
<proteinExistence type="predicted"/>
<dbReference type="AlphaFoldDB" id="A0A0B5ICC2"/>
<dbReference type="KEGG" id="svt:SVTN_17960"/>
<dbReference type="HOGENOM" id="CLU_035301_7_0_11"/>
<sequence length="383" mass="41579">MRHFLHYYESSGTTGDPVAAPKAVDDLIINTVNIGEMWGRVLEEGDSALILINGPFAPAGYQFEKVLEYLGLTSVRLWVDQVTGDYSRVLRIVRELGINTYVGAPSRLTELLQFALSKGETAPDFAKLLLIAEQTGASFLRHLEGLTGATARVATFGSSETGTVAVTCEFGELHTQPQSYLLEVHDEAGTRPVEEGRADAGELVVTTLDLPSRPLVRYRTGDLVEIGGVPCPCGVRTPVLRPLGRQQDAVKLARDGVRQEECEAVLWASQDAGAPVALNYMLVIKGDSVVCLVITDRETTLAWEEDLARRLDPLFAEHHVAVRTVSALPPLASMGAYVGWKLSRLVDLDDPALHGCLPPPLHEAVKESLSQIERLTAQPALTP</sequence>
<dbReference type="PANTHER" id="PTHR43845">
    <property type="entry name" value="BLR5969 PROTEIN"/>
    <property type="match status" value="1"/>
</dbReference>